<dbReference type="InterPro" id="IPR015424">
    <property type="entry name" value="PyrdxlP-dep_Trfase"/>
</dbReference>
<proteinExistence type="predicted"/>
<dbReference type="InParanoid" id="A0A2R2MTQ9"/>
<dbReference type="Proteomes" id="UP000085678">
    <property type="component" value="Unplaced"/>
</dbReference>
<name>A0A2R2MTQ9_LINAN</name>
<evidence type="ECO:0000313" key="2">
    <source>
        <dbReference type="RefSeq" id="XP_023933665.1"/>
    </source>
</evidence>
<dbReference type="OrthoDB" id="5955158at2759"/>
<dbReference type="RefSeq" id="XP_023933665.1">
    <property type="nucleotide sequence ID" value="XM_024077897.1"/>
</dbReference>
<dbReference type="GO" id="GO:0000271">
    <property type="term" value="P:polysaccharide biosynthetic process"/>
    <property type="evidence" value="ECO:0007669"/>
    <property type="project" value="TreeGrafter"/>
</dbReference>
<dbReference type="AlphaFoldDB" id="A0A2R2MTQ9"/>
<dbReference type="GO" id="GO:0008483">
    <property type="term" value="F:transaminase activity"/>
    <property type="evidence" value="ECO:0007669"/>
    <property type="project" value="TreeGrafter"/>
</dbReference>
<dbReference type="InterPro" id="IPR000653">
    <property type="entry name" value="DegT/StrS_aminotransferase"/>
</dbReference>
<gene>
    <name evidence="2" type="primary">LOC106153370</name>
</gene>
<dbReference type="FunFam" id="3.40.640.10:FF:000227">
    <property type="entry name" value="Predicted protein"/>
    <property type="match status" value="1"/>
</dbReference>
<sequence length="438" mass="49770">MAYQDIVPYTCIYIDAEVSDFMSAIKACLYGSPYGREDLTAKISTLFHNQSSPQYTLPLLSVRTGLDMFLRLKAFPQGSEVIMSAMNIPDMVEIVKYHGLIPVPLDLNLDTCAPRVELLESLITEKTVAMLLAHIYGKKFDMAPFIEVGRKHNLIVLEDCAECFNGFEQLGHPETDIAFFSFGSIKFYTAFGGGIAKIRDQALFEEMSNFYSTYPKQSSVTYLKKVLKLFVPYTLLNCPTLIKPGMYIFMHSLKLDCEGFVIGMLRGFPDRLIEMIRHRPCLPLLYMMYRRLSKFDISDFNMSRIKGEYVSERLPDSVTQVGSQADVRNFWLFPIVVENPDNVVTILNALGINAYRGATQLNLIEPTNGNSHLKHLQKFVSHFPHEAKYLLDHIVYLPVNKSVPFYELDKICVGVKNAMKISAGERMPRVKVKLTSKL</sequence>
<dbReference type="InterPro" id="IPR015421">
    <property type="entry name" value="PyrdxlP-dep_Trfase_major"/>
</dbReference>
<dbReference type="SUPFAM" id="SSF53383">
    <property type="entry name" value="PLP-dependent transferases"/>
    <property type="match status" value="1"/>
</dbReference>
<dbReference type="PANTHER" id="PTHR30244">
    <property type="entry name" value="TRANSAMINASE"/>
    <property type="match status" value="1"/>
</dbReference>
<keyword evidence="1" id="KW-1185">Reference proteome</keyword>
<accession>A0A2R2MTQ9</accession>
<dbReference type="GeneID" id="106153370"/>
<dbReference type="KEGG" id="lak:106153370"/>
<evidence type="ECO:0000313" key="1">
    <source>
        <dbReference type="Proteomes" id="UP000085678"/>
    </source>
</evidence>
<organism evidence="1 2">
    <name type="scientific">Lingula anatina</name>
    <name type="common">Brachiopod</name>
    <name type="synonym">Lingula unguis</name>
    <dbReference type="NCBI Taxonomy" id="7574"/>
    <lineage>
        <taxon>Eukaryota</taxon>
        <taxon>Metazoa</taxon>
        <taxon>Spiralia</taxon>
        <taxon>Lophotrochozoa</taxon>
        <taxon>Brachiopoda</taxon>
        <taxon>Linguliformea</taxon>
        <taxon>Lingulata</taxon>
        <taxon>Lingulida</taxon>
        <taxon>Linguloidea</taxon>
        <taxon>Lingulidae</taxon>
        <taxon>Lingula</taxon>
    </lineage>
</organism>
<protein>
    <submittedName>
        <fullName evidence="2">Uncharacterized protein LOC106153370</fullName>
    </submittedName>
</protein>
<dbReference type="PANTHER" id="PTHR30244:SF34">
    <property type="entry name" value="DTDP-4-AMINO-4,6-DIDEOXYGALACTOSE TRANSAMINASE"/>
    <property type="match status" value="1"/>
</dbReference>
<dbReference type="Pfam" id="PF01041">
    <property type="entry name" value="DegT_DnrJ_EryC1"/>
    <property type="match status" value="1"/>
</dbReference>
<dbReference type="GO" id="GO:0030170">
    <property type="term" value="F:pyridoxal phosphate binding"/>
    <property type="evidence" value="ECO:0007669"/>
    <property type="project" value="TreeGrafter"/>
</dbReference>
<reference evidence="2" key="1">
    <citation type="submission" date="2025-08" db="UniProtKB">
        <authorList>
            <consortium name="RefSeq"/>
        </authorList>
    </citation>
    <scope>IDENTIFICATION</scope>
    <source>
        <tissue evidence="2">Gonads</tissue>
    </source>
</reference>
<dbReference type="Gene3D" id="3.40.640.10">
    <property type="entry name" value="Type I PLP-dependent aspartate aminotransferase-like (Major domain)"/>
    <property type="match status" value="1"/>
</dbReference>